<sequence length="81" mass="8671">MPKHAFVLLDDLIRSGGLYPGATIRINGRVSTVERIGWSHDRISVNFADGSSLFRIEAGPDSAVAAARATSAFVDVTVTLR</sequence>
<dbReference type="Proteomes" id="UP000005143">
    <property type="component" value="Unassembled WGS sequence"/>
</dbReference>
<protein>
    <submittedName>
        <fullName evidence="1">Uncharacterized protein</fullName>
    </submittedName>
</protein>
<dbReference type="AlphaFoldDB" id="H0EA65"/>
<keyword evidence="2" id="KW-1185">Reference proteome</keyword>
<dbReference type="RefSeq" id="WP_007578175.1">
    <property type="nucleotide sequence ID" value="NZ_AGUD01000292.1"/>
</dbReference>
<evidence type="ECO:0000313" key="2">
    <source>
        <dbReference type="Proteomes" id="UP000005143"/>
    </source>
</evidence>
<name>H0EA65_9ACTN</name>
<comment type="caution">
    <text evidence="1">The sequence shown here is derived from an EMBL/GenBank/DDBJ whole genome shotgun (WGS) entry which is preliminary data.</text>
</comment>
<accession>H0EA65</accession>
<dbReference type="EMBL" id="AGUD01000292">
    <property type="protein sequence ID" value="EHN09405.1"/>
    <property type="molecule type" value="Genomic_DNA"/>
</dbReference>
<proteinExistence type="predicted"/>
<evidence type="ECO:0000313" key="1">
    <source>
        <dbReference type="EMBL" id="EHN09405.1"/>
    </source>
</evidence>
<gene>
    <name evidence="1" type="ORF">PAI11_37390</name>
</gene>
<reference evidence="1 2" key="1">
    <citation type="journal article" date="2013" name="Biodegradation">
        <title>Quantitative proteomic analysis of ibuprofen-degrading Patulibacter sp. strain I11.</title>
        <authorList>
            <person name="Almeida B."/>
            <person name="Kjeldal H."/>
            <person name="Lolas I."/>
            <person name="Knudsen A.D."/>
            <person name="Carvalho G."/>
            <person name="Nielsen K.L."/>
            <person name="Barreto Crespo M.T."/>
            <person name="Stensballe A."/>
            <person name="Nielsen J.L."/>
        </authorList>
    </citation>
    <scope>NUCLEOTIDE SEQUENCE [LARGE SCALE GENOMIC DNA]</scope>
    <source>
        <strain evidence="1 2">I11</strain>
    </source>
</reference>
<organism evidence="1 2">
    <name type="scientific">Patulibacter medicamentivorans</name>
    <dbReference type="NCBI Taxonomy" id="1097667"/>
    <lineage>
        <taxon>Bacteria</taxon>
        <taxon>Bacillati</taxon>
        <taxon>Actinomycetota</taxon>
        <taxon>Thermoleophilia</taxon>
        <taxon>Solirubrobacterales</taxon>
        <taxon>Patulibacteraceae</taxon>
        <taxon>Patulibacter</taxon>
    </lineage>
</organism>